<dbReference type="OrthoDB" id="9803333at2"/>
<protein>
    <submittedName>
        <fullName evidence="2">SDR family NAD(P)-dependent oxidoreductase</fullName>
    </submittedName>
</protein>
<dbReference type="AlphaFoldDB" id="A0A923HVA1"/>
<accession>A0A923HVA1</accession>
<reference evidence="2" key="2">
    <citation type="submission" date="2020-10" db="EMBL/GenBank/DDBJ databases">
        <title>Comparative genomics of the Acetobacterium genus.</title>
        <authorList>
            <person name="Marshall C."/>
            <person name="May H."/>
            <person name="Norman S."/>
        </authorList>
    </citation>
    <scope>NUCLEOTIDE SEQUENCE</scope>
    <source>
        <strain evidence="2">DER-2019</strain>
    </source>
</reference>
<evidence type="ECO:0000256" key="1">
    <source>
        <dbReference type="ARBA" id="ARBA00006484"/>
    </source>
</evidence>
<dbReference type="GO" id="GO:0008202">
    <property type="term" value="P:steroid metabolic process"/>
    <property type="evidence" value="ECO:0007669"/>
    <property type="project" value="TreeGrafter"/>
</dbReference>
<dbReference type="RefSeq" id="WP_148566428.1">
    <property type="nucleotide sequence ID" value="NZ_RXYA01000004.1"/>
</dbReference>
<dbReference type="GO" id="GO:0016491">
    <property type="term" value="F:oxidoreductase activity"/>
    <property type="evidence" value="ECO:0007669"/>
    <property type="project" value="TreeGrafter"/>
</dbReference>
<evidence type="ECO:0000313" key="3">
    <source>
        <dbReference type="Proteomes" id="UP000616595"/>
    </source>
</evidence>
<dbReference type="SUPFAM" id="SSF51735">
    <property type="entry name" value="NAD(P)-binding Rossmann-fold domains"/>
    <property type="match status" value="1"/>
</dbReference>
<comment type="caution">
    <text evidence="2">The sequence shown here is derived from an EMBL/GenBank/DDBJ whole genome shotgun (WGS) entry which is preliminary data.</text>
</comment>
<dbReference type="PANTHER" id="PTHR43313:SF1">
    <property type="entry name" value="3BETA-HYDROXYSTEROID DEHYDROGENASE DHS-16"/>
    <property type="match status" value="1"/>
</dbReference>
<dbReference type="InterPro" id="IPR020904">
    <property type="entry name" value="Sc_DH/Rdtase_CS"/>
</dbReference>
<dbReference type="PROSITE" id="PS00061">
    <property type="entry name" value="ADH_SHORT"/>
    <property type="match status" value="1"/>
</dbReference>
<dbReference type="Pfam" id="PF00106">
    <property type="entry name" value="adh_short"/>
    <property type="match status" value="1"/>
</dbReference>
<proteinExistence type="inferred from homology"/>
<dbReference type="InterPro" id="IPR002347">
    <property type="entry name" value="SDR_fam"/>
</dbReference>
<comment type="similarity">
    <text evidence="1">Belongs to the short-chain dehydrogenases/reductases (SDR) family.</text>
</comment>
<evidence type="ECO:0000313" key="2">
    <source>
        <dbReference type="EMBL" id="MBC3887229.1"/>
    </source>
</evidence>
<gene>
    <name evidence="2" type="ORF">GH810_02755</name>
</gene>
<dbReference type="EMBL" id="WJBD01000002">
    <property type="protein sequence ID" value="MBC3887229.1"/>
    <property type="molecule type" value="Genomic_DNA"/>
</dbReference>
<name>A0A923HVA1_9FIRM</name>
<keyword evidence="3" id="KW-1185">Reference proteome</keyword>
<dbReference type="InterPro" id="IPR036291">
    <property type="entry name" value="NAD(P)-bd_dom_sf"/>
</dbReference>
<dbReference type="PRINTS" id="PR00081">
    <property type="entry name" value="GDHRDH"/>
</dbReference>
<reference evidence="2" key="1">
    <citation type="submission" date="2019-10" db="EMBL/GenBank/DDBJ databases">
        <authorList>
            <person name="Ross D.E."/>
            <person name="Gulliver D."/>
        </authorList>
    </citation>
    <scope>NUCLEOTIDE SEQUENCE</scope>
    <source>
        <strain evidence="2">DER-2019</strain>
    </source>
</reference>
<dbReference type="PANTHER" id="PTHR43313">
    <property type="entry name" value="SHORT-CHAIN DEHYDROGENASE/REDUCTASE FAMILY 9C"/>
    <property type="match status" value="1"/>
</dbReference>
<sequence>MKTILEIPNKNSRGLIVITGCDTGIGKSLVTVLVQEGYTVLQTYLVQNSFENESNVYSIKTDLRNEDEVDRFCQYAKKLSGELQLQAVITNAGVALGGPIENLPMAVYRECFEINFFGAVKIIQTLIPELIESKGKIIVNGSMAGRIALPFLSPYAATKFALEGFCDSLRRELNPYGIKTVLLEPAAVATPIWNKAKEQDISFVDKKYLPSLYTFQDNFIEGGNHGLNVALAASMIAEILNKKNPKSRYIIAKNRMSSKLLLLVPSFVLDKLVVNMYQMHYGSHD</sequence>
<dbReference type="Gene3D" id="3.40.50.720">
    <property type="entry name" value="NAD(P)-binding Rossmann-like Domain"/>
    <property type="match status" value="1"/>
</dbReference>
<dbReference type="Proteomes" id="UP000616595">
    <property type="component" value="Unassembled WGS sequence"/>
</dbReference>
<organism evidence="2 3">
    <name type="scientific">Acetobacterium paludosum</name>
    <dbReference type="NCBI Taxonomy" id="52693"/>
    <lineage>
        <taxon>Bacteria</taxon>
        <taxon>Bacillati</taxon>
        <taxon>Bacillota</taxon>
        <taxon>Clostridia</taxon>
        <taxon>Eubacteriales</taxon>
        <taxon>Eubacteriaceae</taxon>
        <taxon>Acetobacterium</taxon>
    </lineage>
</organism>